<dbReference type="GO" id="GO:0042586">
    <property type="term" value="F:peptide deformylase activity"/>
    <property type="evidence" value="ECO:0007669"/>
    <property type="project" value="UniProtKB-UniRule"/>
</dbReference>
<feature type="active site" evidence="2">
    <location>
        <position position="136"/>
    </location>
</feature>
<comment type="similarity">
    <text evidence="1 2">Belongs to the polypeptide deformylase family.</text>
</comment>
<comment type="catalytic activity">
    <reaction evidence="2">
        <text>N-terminal N-formyl-L-methionyl-[peptide] + H2O = N-terminal L-methionyl-[peptide] + formate</text>
        <dbReference type="Rhea" id="RHEA:24420"/>
        <dbReference type="Rhea" id="RHEA-COMP:10639"/>
        <dbReference type="Rhea" id="RHEA-COMP:10640"/>
        <dbReference type="ChEBI" id="CHEBI:15377"/>
        <dbReference type="ChEBI" id="CHEBI:15740"/>
        <dbReference type="ChEBI" id="CHEBI:49298"/>
        <dbReference type="ChEBI" id="CHEBI:64731"/>
        <dbReference type="EC" id="3.5.1.88"/>
    </reaction>
</comment>
<dbReference type="Gene3D" id="3.90.45.10">
    <property type="entry name" value="Peptide deformylase"/>
    <property type="match status" value="1"/>
</dbReference>
<gene>
    <name evidence="2 3" type="primary">def</name>
    <name evidence="3" type="ORF">COU10_01185</name>
</gene>
<evidence type="ECO:0000256" key="1">
    <source>
        <dbReference type="ARBA" id="ARBA00010759"/>
    </source>
</evidence>
<dbReference type="AlphaFoldDB" id="A0A2H0UNW5"/>
<evidence type="ECO:0000313" key="3">
    <source>
        <dbReference type="EMBL" id="PIR88093.1"/>
    </source>
</evidence>
<dbReference type="EMBL" id="PFBC01000017">
    <property type="protein sequence ID" value="PIR88093.1"/>
    <property type="molecule type" value="Genomic_DNA"/>
</dbReference>
<name>A0A2H0UNW5_9BACT</name>
<dbReference type="PIRSF" id="PIRSF004749">
    <property type="entry name" value="Pep_def"/>
    <property type="match status" value="1"/>
</dbReference>
<dbReference type="GO" id="GO:0006412">
    <property type="term" value="P:translation"/>
    <property type="evidence" value="ECO:0007669"/>
    <property type="project" value="UniProtKB-UniRule"/>
</dbReference>
<reference evidence="4" key="1">
    <citation type="submission" date="2017-09" db="EMBL/GenBank/DDBJ databases">
        <title>Depth-based differentiation of microbial function through sediment-hosted aquifers and enrichment of novel symbionts in the deep terrestrial subsurface.</title>
        <authorList>
            <person name="Probst A.J."/>
            <person name="Ladd B."/>
            <person name="Jarett J.K."/>
            <person name="Geller-Mcgrath D.E."/>
            <person name="Sieber C.M.K."/>
            <person name="Emerson J.B."/>
            <person name="Anantharaman K."/>
            <person name="Thomas B.C."/>
            <person name="Malmstrom R."/>
            <person name="Stieglmeier M."/>
            <person name="Klingl A."/>
            <person name="Woyke T."/>
            <person name="Ryan C.M."/>
            <person name="Banfield J.F."/>
        </authorList>
    </citation>
    <scope>NUCLEOTIDE SEQUENCE [LARGE SCALE GENOMIC DNA]</scope>
</reference>
<dbReference type="PANTHER" id="PTHR10458">
    <property type="entry name" value="PEPTIDE DEFORMYLASE"/>
    <property type="match status" value="1"/>
</dbReference>
<dbReference type="Proteomes" id="UP000230903">
    <property type="component" value="Unassembled WGS sequence"/>
</dbReference>
<dbReference type="HAMAP" id="MF_00163">
    <property type="entry name" value="Pep_deformylase"/>
    <property type="match status" value="1"/>
</dbReference>
<protein>
    <recommendedName>
        <fullName evidence="2">Peptide deformylase</fullName>
        <shortName evidence="2">PDF</shortName>
        <ecNumber evidence="2">3.5.1.88</ecNumber>
    </recommendedName>
    <alternativeName>
        <fullName evidence="2">Polypeptide deformylase</fullName>
    </alternativeName>
</protein>
<keyword evidence="2" id="KW-0648">Protein biosynthesis</keyword>
<dbReference type="GO" id="GO:0046872">
    <property type="term" value="F:metal ion binding"/>
    <property type="evidence" value="ECO:0007669"/>
    <property type="project" value="UniProtKB-KW"/>
</dbReference>
<dbReference type="InterPro" id="IPR023635">
    <property type="entry name" value="Peptide_deformylase"/>
</dbReference>
<dbReference type="SUPFAM" id="SSF56420">
    <property type="entry name" value="Peptide deformylase"/>
    <property type="match status" value="1"/>
</dbReference>
<evidence type="ECO:0000256" key="2">
    <source>
        <dbReference type="HAMAP-Rule" id="MF_00163"/>
    </source>
</evidence>
<feature type="binding site" evidence="2">
    <location>
        <position position="135"/>
    </location>
    <ligand>
        <name>Fe cation</name>
        <dbReference type="ChEBI" id="CHEBI:24875"/>
    </ligand>
</feature>
<keyword evidence="2" id="KW-0479">Metal-binding</keyword>
<dbReference type="NCBIfam" id="NF001159">
    <property type="entry name" value="PRK00150.1-3"/>
    <property type="match status" value="1"/>
</dbReference>
<dbReference type="EC" id="3.5.1.88" evidence="2"/>
<dbReference type="CDD" id="cd00487">
    <property type="entry name" value="Pep_deformylase"/>
    <property type="match status" value="1"/>
</dbReference>
<dbReference type="PRINTS" id="PR01576">
    <property type="entry name" value="PDEFORMYLASE"/>
</dbReference>
<feature type="binding site" evidence="2">
    <location>
        <position position="93"/>
    </location>
    <ligand>
        <name>Fe cation</name>
        <dbReference type="ChEBI" id="CHEBI:24875"/>
    </ligand>
</feature>
<comment type="cofactor">
    <cofactor evidence="2">
        <name>Fe(2+)</name>
        <dbReference type="ChEBI" id="CHEBI:29033"/>
    </cofactor>
    <text evidence="2">Binds 1 Fe(2+) ion.</text>
</comment>
<comment type="caution">
    <text evidence="3">The sequence shown here is derived from an EMBL/GenBank/DDBJ whole genome shotgun (WGS) entry which is preliminary data.</text>
</comment>
<feature type="binding site" evidence="2">
    <location>
        <position position="139"/>
    </location>
    <ligand>
        <name>Fe cation</name>
        <dbReference type="ChEBI" id="CHEBI:24875"/>
    </ligand>
</feature>
<accession>A0A2H0UNW5</accession>
<evidence type="ECO:0000313" key="4">
    <source>
        <dbReference type="Proteomes" id="UP000230903"/>
    </source>
</evidence>
<dbReference type="InterPro" id="IPR036821">
    <property type="entry name" value="Peptide_deformylase_sf"/>
</dbReference>
<proteinExistence type="inferred from homology"/>
<dbReference type="Pfam" id="PF01327">
    <property type="entry name" value="Pep_deformylase"/>
    <property type="match status" value="1"/>
</dbReference>
<sequence>MILHTTNNKKQEALLRTKLRPFDFKAHTPAQIRKLVSDMRKKMNAWSGVGLAANQAGFDTQFFVAETEGKFYAIFNPKITKTFGELVEMEEACLSVPNQYGQTKRYEKVALEGQDQTGKKIKIKAWGLLAHIFQHETDHLNGLLYIDHAVKTIKVRPGQE</sequence>
<organism evidence="3 4">
    <name type="scientific">Candidatus Harrisonbacteria bacterium CG10_big_fil_rev_8_21_14_0_10_45_28</name>
    <dbReference type="NCBI Taxonomy" id="1974586"/>
    <lineage>
        <taxon>Bacteria</taxon>
        <taxon>Candidatus Harrisoniibacteriota</taxon>
    </lineage>
</organism>
<comment type="function">
    <text evidence="2">Removes the formyl group from the N-terminal Met of newly synthesized proteins. Requires at least a dipeptide for an efficient rate of reaction. N-terminal L-methionine is a prerequisite for activity but the enzyme has broad specificity at other positions.</text>
</comment>
<dbReference type="NCBIfam" id="TIGR00079">
    <property type="entry name" value="pept_deformyl"/>
    <property type="match status" value="1"/>
</dbReference>
<keyword evidence="2" id="KW-0378">Hydrolase</keyword>
<keyword evidence="2" id="KW-0408">Iron</keyword>
<dbReference type="PANTHER" id="PTHR10458:SF22">
    <property type="entry name" value="PEPTIDE DEFORMYLASE"/>
    <property type="match status" value="1"/>
</dbReference>